<dbReference type="SUPFAM" id="SSF56176">
    <property type="entry name" value="FAD-binding/transporter-associated domain-like"/>
    <property type="match status" value="1"/>
</dbReference>
<dbReference type="Gene3D" id="3.30.465.10">
    <property type="match status" value="1"/>
</dbReference>
<dbReference type="PANTHER" id="PTHR11748">
    <property type="entry name" value="D-LACTATE DEHYDROGENASE"/>
    <property type="match status" value="1"/>
</dbReference>
<evidence type="ECO:0000313" key="11">
    <source>
        <dbReference type="EMBL" id="GMF14999.1"/>
    </source>
</evidence>
<comment type="caution">
    <text evidence="11">The sequence shown here is derived from an EMBL/GenBank/DDBJ whole genome shotgun (WGS) entry which is preliminary data.</text>
</comment>
<evidence type="ECO:0000256" key="3">
    <source>
        <dbReference type="ARBA" id="ARBA00008000"/>
    </source>
</evidence>
<dbReference type="InterPro" id="IPR016166">
    <property type="entry name" value="FAD-bd_PCMH"/>
</dbReference>
<feature type="domain" description="FAD-binding PCMH-type" evidence="10">
    <location>
        <begin position="1"/>
        <end position="107"/>
    </location>
</feature>
<evidence type="ECO:0000256" key="4">
    <source>
        <dbReference type="ARBA" id="ARBA00022630"/>
    </source>
</evidence>
<comment type="cofactor">
    <cofactor evidence="1">
        <name>FAD</name>
        <dbReference type="ChEBI" id="CHEBI:57692"/>
    </cofactor>
</comment>
<evidence type="ECO:0000256" key="6">
    <source>
        <dbReference type="ARBA" id="ARBA00022946"/>
    </source>
</evidence>
<dbReference type="SUPFAM" id="SSF55103">
    <property type="entry name" value="FAD-linked oxidases, C-terminal domain"/>
    <property type="match status" value="1"/>
</dbReference>
<evidence type="ECO:0000256" key="1">
    <source>
        <dbReference type="ARBA" id="ARBA00001974"/>
    </source>
</evidence>
<dbReference type="EC" id="1.1.2.4" evidence="9"/>
<dbReference type="GO" id="GO:0004458">
    <property type="term" value="F:D-lactate dehydrogenase (cytochrome) activity"/>
    <property type="evidence" value="ECO:0007669"/>
    <property type="project" value="UniProtKB-EC"/>
</dbReference>
<organism evidence="11 12">
    <name type="scientific">Phytophthora lilii</name>
    <dbReference type="NCBI Taxonomy" id="2077276"/>
    <lineage>
        <taxon>Eukaryota</taxon>
        <taxon>Sar</taxon>
        <taxon>Stramenopiles</taxon>
        <taxon>Oomycota</taxon>
        <taxon>Peronosporomycetes</taxon>
        <taxon>Peronosporales</taxon>
        <taxon>Peronosporaceae</taxon>
        <taxon>Phytophthora</taxon>
    </lineage>
</organism>
<dbReference type="EMBL" id="BSXW01000212">
    <property type="protein sequence ID" value="GMF14999.1"/>
    <property type="molecule type" value="Genomic_DNA"/>
</dbReference>
<evidence type="ECO:0000256" key="2">
    <source>
        <dbReference type="ARBA" id="ARBA00004173"/>
    </source>
</evidence>
<name>A0A9W6TIR3_9STRA</name>
<dbReference type="GO" id="GO:0071949">
    <property type="term" value="F:FAD binding"/>
    <property type="evidence" value="ECO:0007669"/>
    <property type="project" value="InterPro"/>
</dbReference>
<dbReference type="Pfam" id="PF02913">
    <property type="entry name" value="FAD-oxidase_C"/>
    <property type="match status" value="1"/>
</dbReference>
<dbReference type="PROSITE" id="PS51387">
    <property type="entry name" value="FAD_PCMH"/>
    <property type="match status" value="1"/>
</dbReference>
<evidence type="ECO:0000256" key="9">
    <source>
        <dbReference type="ARBA" id="ARBA00038897"/>
    </source>
</evidence>
<comment type="subcellular location">
    <subcellularLocation>
        <location evidence="2">Mitochondrion</location>
    </subcellularLocation>
</comment>
<dbReference type="InterPro" id="IPR036318">
    <property type="entry name" value="FAD-bd_PCMH-like_sf"/>
</dbReference>
<proteinExistence type="inferred from homology"/>
<keyword evidence="12" id="KW-1185">Reference proteome</keyword>
<evidence type="ECO:0000256" key="5">
    <source>
        <dbReference type="ARBA" id="ARBA00022827"/>
    </source>
</evidence>
<dbReference type="FunFam" id="3.30.465.10:FF:000056">
    <property type="entry name" value="Uncharacterized protein"/>
    <property type="match status" value="1"/>
</dbReference>
<dbReference type="Proteomes" id="UP001165083">
    <property type="component" value="Unassembled WGS sequence"/>
</dbReference>
<keyword evidence="8" id="KW-0496">Mitochondrion</keyword>
<dbReference type="PANTHER" id="PTHR11748:SF111">
    <property type="entry name" value="D-LACTATE DEHYDROGENASE, MITOCHONDRIAL-RELATED"/>
    <property type="match status" value="1"/>
</dbReference>
<reference evidence="11" key="1">
    <citation type="submission" date="2023-04" db="EMBL/GenBank/DDBJ databases">
        <title>Phytophthora lilii NBRC 32176.</title>
        <authorList>
            <person name="Ichikawa N."/>
            <person name="Sato H."/>
            <person name="Tonouchi N."/>
        </authorList>
    </citation>
    <scope>NUCLEOTIDE SEQUENCE</scope>
    <source>
        <strain evidence="11">NBRC 32176</strain>
    </source>
</reference>
<dbReference type="OrthoDB" id="5332616at2759"/>
<evidence type="ECO:0000313" key="12">
    <source>
        <dbReference type="Proteomes" id="UP001165083"/>
    </source>
</evidence>
<evidence type="ECO:0000256" key="7">
    <source>
        <dbReference type="ARBA" id="ARBA00023002"/>
    </source>
</evidence>
<dbReference type="InterPro" id="IPR004113">
    <property type="entry name" value="FAD-bd_oxidored_4_C"/>
</dbReference>
<gene>
    <name evidence="11" type="ORF">Plil01_000506300</name>
</gene>
<keyword evidence="6" id="KW-0809">Transit peptide</keyword>
<evidence type="ECO:0000256" key="8">
    <source>
        <dbReference type="ARBA" id="ARBA00023128"/>
    </source>
</evidence>
<dbReference type="GO" id="GO:0008720">
    <property type="term" value="F:D-lactate dehydrogenase (NAD+) activity"/>
    <property type="evidence" value="ECO:0007669"/>
    <property type="project" value="TreeGrafter"/>
</dbReference>
<dbReference type="GO" id="GO:1903457">
    <property type="term" value="P:lactate catabolic process"/>
    <property type="evidence" value="ECO:0007669"/>
    <property type="project" value="TreeGrafter"/>
</dbReference>
<protein>
    <recommendedName>
        <fullName evidence="9">D-lactate dehydrogenase (cytochrome)</fullName>
        <ecNumber evidence="9">1.1.2.4</ecNumber>
    </recommendedName>
</protein>
<dbReference type="Pfam" id="PF01565">
    <property type="entry name" value="FAD_binding_4"/>
    <property type="match status" value="1"/>
</dbReference>
<keyword evidence="4" id="KW-0285">Flavoprotein</keyword>
<dbReference type="GO" id="GO:0005739">
    <property type="term" value="C:mitochondrion"/>
    <property type="evidence" value="ECO:0007669"/>
    <property type="project" value="UniProtKB-SubCell"/>
</dbReference>
<evidence type="ECO:0000259" key="10">
    <source>
        <dbReference type="PROSITE" id="PS51387"/>
    </source>
</evidence>
<comment type="similarity">
    <text evidence="3">Belongs to the FAD-binding oxidoreductase/transferase type 4 family.</text>
</comment>
<keyword evidence="7" id="KW-0560">Oxidoreductase</keyword>
<sequence>MSCRVQAGVTRELLNTNLRATGLFFPGANASIGGMINTNASGTTTVRYGNMKTNVMELTAVMADGSIITTGSKTRKSSAGYDLTRLIIGSEGTLAVVTDAELRLFGNPEAEKTMICSFNTMIDAVDTCAAVMQMGIPVARMELMDENAVEAINKYSKLDNPVRSSLIIEHHGSPVEVEEQSAIVVEIANDFEAKDIECAGDKCRRAKEAVERTPLVLVGYASTLQESVQV</sequence>
<dbReference type="InterPro" id="IPR016164">
    <property type="entry name" value="FAD-linked_Oxase-like_C"/>
</dbReference>
<dbReference type="AlphaFoldDB" id="A0A9W6TIR3"/>
<dbReference type="InterPro" id="IPR016169">
    <property type="entry name" value="FAD-bd_PCMH_sub2"/>
</dbReference>
<accession>A0A9W6TIR3</accession>
<dbReference type="InterPro" id="IPR006094">
    <property type="entry name" value="Oxid_FAD_bind_N"/>
</dbReference>
<keyword evidence="5" id="KW-0274">FAD</keyword>